<name>A0A6V8MGS8_9BACT</name>
<organism evidence="3 4">
    <name type="scientific">Geomonas silvestris</name>
    <dbReference type="NCBI Taxonomy" id="2740184"/>
    <lineage>
        <taxon>Bacteria</taxon>
        <taxon>Pseudomonadati</taxon>
        <taxon>Thermodesulfobacteriota</taxon>
        <taxon>Desulfuromonadia</taxon>
        <taxon>Geobacterales</taxon>
        <taxon>Geobacteraceae</taxon>
        <taxon>Geomonas</taxon>
    </lineage>
</organism>
<dbReference type="HAMAP" id="MF_01074">
    <property type="entry name" value="LarC"/>
    <property type="match status" value="1"/>
</dbReference>
<sequence>MKVIYFDCFAGIAGDMTVAALLELGLPLEVLRGELAKLPFTGYTLESVPAERHGVSGTGFRVRLSEEDQPHRHYSDIARMIEQAPLKPRAKELAQKIFRRLAEAESQVHGVSLERVHFHEVGAVDSIVDIVGTAIGLDYLGVEKVYSSGLPFGRGFVWTAHGRLPVPAPATALLMKGIPLTADIGEGERVTPTGAAIVAALAESFGPPPPMTVQGMGYGAGEKDFAEVPNLLRLVLGELEETAGSDAGEVLVLETQVDDMTPELLGFLMERLLEAGALDVSFAALQMKKNRPGTLVSVLANPGDLERLSGLILAESSAIGLRYYPVKRITLERRIEERETTLGKLKVKVLGNGRITPEFEECRRIALKKGLPLIEVYRTVERETWQG</sequence>
<dbReference type="InterPro" id="IPR002822">
    <property type="entry name" value="Ni_insertion"/>
</dbReference>
<dbReference type="PANTHER" id="PTHR36566:SF1">
    <property type="entry name" value="PYRIDINIUM-3,5-BISTHIOCARBOXYLIC ACID MONONUCLEOTIDE NICKEL INSERTION PROTEIN"/>
    <property type="match status" value="1"/>
</dbReference>
<keyword evidence="2" id="KW-0456">Lyase</keyword>
<accession>A0A6V8MGS8</accession>
<dbReference type="PANTHER" id="PTHR36566">
    <property type="entry name" value="NICKEL INSERTION PROTEIN-RELATED"/>
    <property type="match status" value="1"/>
</dbReference>
<dbReference type="EMBL" id="BLXX01000003">
    <property type="protein sequence ID" value="GFO59167.1"/>
    <property type="molecule type" value="Genomic_DNA"/>
</dbReference>
<dbReference type="Gene3D" id="3.30.70.1380">
    <property type="entry name" value="Transcriptional regulatory protein pf0864 domain like"/>
    <property type="match status" value="1"/>
</dbReference>
<keyword evidence="1 2" id="KW-0533">Nickel</keyword>
<evidence type="ECO:0000256" key="2">
    <source>
        <dbReference type="HAMAP-Rule" id="MF_01074"/>
    </source>
</evidence>
<protein>
    <recommendedName>
        <fullName evidence="2">Putative nickel insertion protein</fullName>
    </recommendedName>
</protein>
<dbReference type="GO" id="GO:0016829">
    <property type="term" value="F:lyase activity"/>
    <property type="evidence" value="ECO:0007669"/>
    <property type="project" value="UniProtKB-UniRule"/>
</dbReference>
<evidence type="ECO:0000256" key="1">
    <source>
        <dbReference type="ARBA" id="ARBA00022596"/>
    </source>
</evidence>
<dbReference type="AlphaFoldDB" id="A0A6V8MGS8"/>
<dbReference type="NCBIfam" id="TIGR00299">
    <property type="entry name" value="nickel pincer cofactor biosynthesis protein LarC"/>
    <property type="match status" value="1"/>
</dbReference>
<proteinExistence type="inferred from homology"/>
<dbReference type="Proteomes" id="UP000556026">
    <property type="component" value="Unassembled WGS sequence"/>
</dbReference>
<evidence type="ECO:0000313" key="4">
    <source>
        <dbReference type="Proteomes" id="UP000556026"/>
    </source>
</evidence>
<evidence type="ECO:0000313" key="3">
    <source>
        <dbReference type="EMBL" id="GFO59167.1"/>
    </source>
</evidence>
<dbReference type="Pfam" id="PF01969">
    <property type="entry name" value="Ni_insertion"/>
    <property type="match status" value="1"/>
</dbReference>
<comment type="caution">
    <text evidence="3">The sequence shown here is derived from an EMBL/GenBank/DDBJ whole genome shotgun (WGS) entry which is preliminary data.</text>
</comment>
<reference evidence="4" key="1">
    <citation type="submission" date="2020-06" db="EMBL/GenBank/DDBJ databases">
        <title>Draft genomic sequence of Geomonas sp. Red330.</title>
        <authorList>
            <person name="Itoh H."/>
            <person name="Zhenxing X."/>
            <person name="Ushijima N."/>
            <person name="Masuda Y."/>
            <person name="Shiratori Y."/>
            <person name="Senoo K."/>
        </authorList>
    </citation>
    <scope>NUCLEOTIDE SEQUENCE [LARGE SCALE GENOMIC DNA]</scope>
    <source>
        <strain evidence="4">Red330</strain>
    </source>
</reference>
<dbReference type="GO" id="GO:0016151">
    <property type="term" value="F:nickel cation binding"/>
    <property type="evidence" value="ECO:0007669"/>
    <property type="project" value="UniProtKB-UniRule"/>
</dbReference>
<dbReference type="RefSeq" id="WP_183353999.1">
    <property type="nucleotide sequence ID" value="NZ_BLXX01000003.1"/>
</dbReference>
<comment type="similarity">
    <text evidence="2">Belongs to the LarC family.</text>
</comment>
<gene>
    <name evidence="3" type="ORF">GMST_14920</name>
</gene>
<dbReference type="Gene3D" id="3.10.20.300">
    <property type="entry name" value="mk0293 like domain"/>
    <property type="match status" value="1"/>
</dbReference>
<keyword evidence="4" id="KW-1185">Reference proteome</keyword>